<reference evidence="9 10" key="1">
    <citation type="submission" date="2021-03" db="EMBL/GenBank/DDBJ databases">
        <title>Sequencing the genomes of 1000 actinobacteria strains.</title>
        <authorList>
            <person name="Klenk H.-P."/>
        </authorList>
    </citation>
    <scope>NUCLEOTIDE SEQUENCE [LARGE SCALE GENOMIC DNA]</scope>
    <source>
        <strain evidence="9 10">DSM 15454</strain>
    </source>
</reference>
<dbReference type="Proteomes" id="UP000766570">
    <property type="component" value="Unassembled WGS sequence"/>
</dbReference>
<feature type="transmembrane region" description="Helical" evidence="6">
    <location>
        <begin position="81"/>
        <end position="100"/>
    </location>
</feature>
<feature type="region of interest" description="Disordered" evidence="7">
    <location>
        <begin position="215"/>
        <end position="244"/>
    </location>
</feature>
<dbReference type="PANTHER" id="PTHR30177:SF4">
    <property type="entry name" value="OSMOPROTECTANT IMPORT PERMEASE PROTEIN OSMW"/>
    <property type="match status" value="1"/>
</dbReference>
<feature type="transmembrane region" description="Helical" evidence="6">
    <location>
        <begin position="180"/>
        <end position="198"/>
    </location>
</feature>
<dbReference type="InterPro" id="IPR000515">
    <property type="entry name" value="MetI-like"/>
</dbReference>
<feature type="transmembrane region" description="Helical" evidence="6">
    <location>
        <begin position="20"/>
        <end position="41"/>
    </location>
</feature>
<evidence type="ECO:0000256" key="1">
    <source>
        <dbReference type="ARBA" id="ARBA00004141"/>
    </source>
</evidence>
<dbReference type="PANTHER" id="PTHR30177">
    <property type="entry name" value="GLYCINE BETAINE/L-PROLINE TRANSPORT SYSTEM PERMEASE PROTEIN PROW"/>
    <property type="match status" value="1"/>
</dbReference>
<dbReference type="EMBL" id="JAGIOE010000001">
    <property type="protein sequence ID" value="MBP2374605.1"/>
    <property type="molecule type" value="Genomic_DNA"/>
</dbReference>
<dbReference type="RefSeq" id="WP_245348114.1">
    <property type="nucleotide sequence ID" value="NZ_BAAAMI010000017.1"/>
</dbReference>
<evidence type="ECO:0000256" key="7">
    <source>
        <dbReference type="SAM" id="MobiDB-lite"/>
    </source>
</evidence>
<keyword evidence="10" id="KW-1185">Reference proteome</keyword>
<dbReference type="InterPro" id="IPR051204">
    <property type="entry name" value="ABC_transp_perm/SBD"/>
</dbReference>
<organism evidence="9 10">
    <name type="scientific">Paeniglutamicibacter psychrophenolicus</name>
    <dbReference type="NCBI Taxonomy" id="257454"/>
    <lineage>
        <taxon>Bacteria</taxon>
        <taxon>Bacillati</taxon>
        <taxon>Actinomycetota</taxon>
        <taxon>Actinomycetes</taxon>
        <taxon>Micrococcales</taxon>
        <taxon>Micrococcaceae</taxon>
        <taxon>Paeniglutamicibacter</taxon>
    </lineage>
</organism>
<evidence type="ECO:0000256" key="2">
    <source>
        <dbReference type="ARBA" id="ARBA00022448"/>
    </source>
</evidence>
<feature type="compositionally biased region" description="Low complexity" evidence="7">
    <location>
        <begin position="232"/>
        <end position="244"/>
    </location>
</feature>
<evidence type="ECO:0000256" key="3">
    <source>
        <dbReference type="ARBA" id="ARBA00022692"/>
    </source>
</evidence>
<dbReference type="PROSITE" id="PS50928">
    <property type="entry name" value="ABC_TM1"/>
    <property type="match status" value="1"/>
</dbReference>
<dbReference type="Gene3D" id="1.10.3720.10">
    <property type="entry name" value="MetI-like"/>
    <property type="match status" value="1"/>
</dbReference>
<comment type="caution">
    <text evidence="9">The sequence shown here is derived from an EMBL/GenBank/DDBJ whole genome shotgun (WGS) entry which is preliminary data.</text>
</comment>
<dbReference type="InterPro" id="IPR035906">
    <property type="entry name" value="MetI-like_sf"/>
</dbReference>
<evidence type="ECO:0000313" key="9">
    <source>
        <dbReference type="EMBL" id="MBP2374605.1"/>
    </source>
</evidence>
<gene>
    <name evidence="9" type="ORF">JOF46_002517</name>
</gene>
<evidence type="ECO:0000256" key="4">
    <source>
        <dbReference type="ARBA" id="ARBA00022989"/>
    </source>
</evidence>
<sequence>MNWLLDNLPQAMGLTVEHLYLSLVPTLVGVVVALGLGLAFGNRPRARAIITAVASAIFTIPSLALFVVIPSIIGTQILDPLNVVIALALYSTSLLVRTVFDALDAVAPEVLNAAEALGYSHARRRIFVDLPLAVAPLAAGTRVAAVTNVSLVSVGAVIGVGGLGQLFVSGYQRNYPDQILAGIIVILLLALVFDRVIAVTARLLTPWLHQGASAASGEGKRRRTSPAPAAPAPQELAAPGREAK</sequence>
<feature type="domain" description="ABC transmembrane type-1" evidence="8">
    <location>
        <begin position="15"/>
        <end position="197"/>
    </location>
</feature>
<proteinExistence type="inferred from homology"/>
<keyword evidence="5 6" id="KW-0472">Membrane</keyword>
<evidence type="ECO:0000313" key="10">
    <source>
        <dbReference type="Proteomes" id="UP000766570"/>
    </source>
</evidence>
<evidence type="ECO:0000259" key="8">
    <source>
        <dbReference type="PROSITE" id="PS50928"/>
    </source>
</evidence>
<feature type="transmembrane region" description="Helical" evidence="6">
    <location>
        <begin position="151"/>
        <end position="168"/>
    </location>
</feature>
<evidence type="ECO:0000256" key="6">
    <source>
        <dbReference type="RuleBase" id="RU363032"/>
    </source>
</evidence>
<feature type="transmembrane region" description="Helical" evidence="6">
    <location>
        <begin position="48"/>
        <end position="69"/>
    </location>
</feature>
<name>A0ABS4WEL1_9MICC</name>
<keyword evidence="4 6" id="KW-1133">Transmembrane helix</keyword>
<evidence type="ECO:0000256" key="5">
    <source>
        <dbReference type="ARBA" id="ARBA00023136"/>
    </source>
</evidence>
<protein>
    <submittedName>
        <fullName evidence="9">Osmoprotectant transport system permease protein</fullName>
    </submittedName>
</protein>
<comment type="similarity">
    <text evidence="6">Belongs to the binding-protein-dependent transport system permease family.</text>
</comment>
<dbReference type="Pfam" id="PF00528">
    <property type="entry name" value="BPD_transp_1"/>
    <property type="match status" value="1"/>
</dbReference>
<keyword evidence="2 6" id="KW-0813">Transport</keyword>
<dbReference type="CDD" id="cd06261">
    <property type="entry name" value="TM_PBP2"/>
    <property type="match status" value="1"/>
</dbReference>
<keyword evidence="3 6" id="KW-0812">Transmembrane</keyword>
<dbReference type="SUPFAM" id="SSF161098">
    <property type="entry name" value="MetI-like"/>
    <property type="match status" value="1"/>
</dbReference>
<comment type="subcellular location">
    <subcellularLocation>
        <location evidence="6">Cell membrane</location>
        <topology evidence="6">Multi-pass membrane protein</topology>
    </subcellularLocation>
    <subcellularLocation>
        <location evidence="1">Membrane</location>
        <topology evidence="1">Multi-pass membrane protein</topology>
    </subcellularLocation>
</comment>
<accession>A0ABS4WEL1</accession>